<dbReference type="RefSeq" id="WP_101356825.1">
    <property type="nucleotide sequence ID" value="NZ_PIQO01000049.1"/>
</dbReference>
<dbReference type="EMBL" id="PIQO01000049">
    <property type="protein sequence ID" value="PKR82393.1"/>
    <property type="molecule type" value="Genomic_DNA"/>
</dbReference>
<organism evidence="1 2">
    <name type="scientific">Heyndrickxia camelliae</name>
    <dbReference type="NCBI Taxonomy" id="1707093"/>
    <lineage>
        <taxon>Bacteria</taxon>
        <taxon>Bacillati</taxon>
        <taxon>Bacillota</taxon>
        <taxon>Bacilli</taxon>
        <taxon>Bacillales</taxon>
        <taxon>Bacillaceae</taxon>
        <taxon>Heyndrickxia</taxon>
    </lineage>
</organism>
<dbReference type="OrthoDB" id="9917985at2"/>
<proteinExistence type="predicted"/>
<dbReference type="AlphaFoldDB" id="A0A2N3LCV4"/>
<comment type="caution">
    <text evidence="1">The sequence shown here is derived from an EMBL/GenBank/DDBJ whole genome shotgun (WGS) entry which is preliminary data.</text>
</comment>
<keyword evidence="2" id="KW-1185">Reference proteome</keyword>
<gene>
    <name evidence="1" type="ORF">CWO92_24710</name>
</gene>
<name>A0A2N3LCV4_9BACI</name>
<reference evidence="1 2" key="1">
    <citation type="submission" date="2017-11" db="EMBL/GenBank/DDBJ databases">
        <title>Bacillus camelliae sp. nov., isolated from pu'er tea.</title>
        <authorList>
            <person name="Niu L."/>
        </authorList>
    </citation>
    <scope>NUCLEOTIDE SEQUENCE [LARGE SCALE GENOMIC DNA]</scope>
    <source>
        <strain evidence="1 2">7578-1</strain>
    </source>
</reference>
<protein>
    <submittedName>
        <fullName evidence="1">Uncharacterized protein</fullName>
    </submittedName>
</protein>
<dbReference type="Proteomes" id="UP000233440">
    <property type="component" value="Unassembled WGS sequence"/>
</dbReference>
<evidence type="ECO:0000313" key="2">
    <source>
        <dbReference type="Proteomes" id="UP000233440"/>
    </source>
</evidence>
<accession>A0A2N3LCV4</accession>
<evidence type="ECO:0000313" key="1">
    <source>
        <dbReference type="EMBL" id="PKR82393.1"/>
    </source>
</evidence>
<sequence length="95" mass="11438">MRISNEFYLTKNEKINYLGEVIETQYELNSFDGYHLQIKFQTLEELLGVPYDNPKEFIEFLSKHWTKEDLNNFLNQEDYYVEGLNVKLDGERYGN</sequence>